<evidence type="ECO:0000256" key="4">
    <source>
        <dbReference type="ARBA" id="ARBA00022490"/>
    </source>
</evidence>
<evidence type="ECO:0000256" key="7">
    <source>
        <dbReference type="ARBA" id="ARBA00022741"/>
    </source>
</evidence>
<dbReference type="InterPro" id="IPR020568">
    <property type="entry name" value="Ribosomal_Su5_D2-typ_SF"/>
</dbReference>
<evidence type="ECO:0000313" key="16">
    <source>
        <dbReference type="Proteomes" id="UP000054636"/>
    </source>
</evidence>
<gene>
    <name evidence="15" type="ORF">AM588_10006536</name>
</gene>
<organism evidence="15 16">
    <name type="scientific">Phytophthora nicotianae</name>
    <name type="common">Potato buckeye rot agent</name>
    <name type="synonym">Phytophthora parasitica</name>
    <dbReference type="NCBI Taxonomy" id="4792"/>
    <lineage>
        <taxon>Eukaryota</taxon>
        <taxon>Sar</taxon>
        <taxon>Stramenopiles</taxon>
        <taxon>Oomycota</taxon>
        <taxon>Peronosporomycetes</taxon>
        <taxon>Peronosporales</taxon>
        <taxon>Peronosporaceae</taxon>
        <taxon>Phytophthora</taxon>
    </lineage>
</organism>
<dbReference type="Proteomes" id="UP000054636">
    <property type="component" value="Unassembled WGS sequence"/>
</dbReference>
<feature type="domain" description="GHMP kinase C-terminal" evidence="14">
    <location>
        <begin position="204"/>
        <end position="257"/>
    </location>
</feature>
<dbReference type="PROSITE" id="PS00627">
    <property type="entry name" value="GHMP_KINASES_ATP"/>
    <property type="match status" value="1"/>
</dbReference>
<evidence type="ECO:0000313" key="15">
    <source>
        <dbReference type="EMBL" id="KUF95428.1"/>
    </source>
</evidence>
<dbReference type="GO" id="GO:0005829">
    <property type="term" value="C:cytosol"/>
    <property type="evidence" value="ECO:0007669"/>
    <property type="project" value="TreeGrafter"/>
</dbReference>
<keyword evidence="7" id="KW-0547">Nucleotide-binding</keyword>
<comment type="similarity">
    <text evidence="2">Belongs to the GHMP kinase family. Mevalonate kinase subfamily.</text>
</comment>
<dbReference type="EC" id="2.7.1.36" evidence="3"/>
<dbReference type="Gene3D" id="3.30.230.10">
    <property type="match status" value="1"/>
</dbReference>
<dbReference type="EMBL" id="LNFP01000226">
    <property type="protein sequence ID" value="KUF95428.1"/>
    <property type="molecule type" value="Genomic_DNA"/>
</dbReference>
<proteinExistence type="inferred from homology"/>
<evidence type="ECO:0000256" key="5">
    <source>
        <dbReference type="ARBA" id="ARBA00022516"/>
    </source>
</evidence>
<protein>
    <recommendedName>
        <fullName evidence="3">mevalonate kinase</fullName>
        <ecNumber evidence="3">2.7.1.36</ecNumber>
    </recommendedName>
</protein>
<dbReference type="Pfam" id="PF08544">
    <property type="entry name" value="GHMP_kinases_C"/>
    <property type="match status" value="1"/>
</dbReference>
<dbReference type="PRINTS" id="PR00959">
    <property type="entry name" value="MEVGALKINASE"/>
</dbReference>
<name>A0A0W8DGL1_PHYNI</name>
<comment type="subcellular location">
    <subcellularLocation>
        <location evidence="1">Cytoplasm</location>
    </subcellularLocation>
</comment>
<dbReference type="SUPFAM" id="SSF54211">
    <property type="entry name" value="Ribosomal protein S5 domain 2-like"/>
    <property type="match status" value="1"/>
</dbReference>
<dbReference type="InterPro" id="IPR036554">
    <property type="entry name" value="GHMP_kinase_C_sf"/>
</dbReference>
<dbReference type="Pfam" id="PF00288">
    <property type="entry name" value="GHMP_kinases_N"/>
    <property type="match status" value="1"/>
</dbReference>
<dbReference type="SUPFAM" id="SSF55060">
    <property type="entry name" value="GHMP Kinase, C-terminal domain"/>
    <property type="match status" value="1"/>
</dbReference>
<evidence type="ECO:0000256" key="12">
    <source>
        <dbReference type="ARBA" id="ARBA00029438"/>
    </source>
</evidence>
<keyword evidence="9" id="KW-0067">ATP-binding</keyword>
<dbReference type="InterPro" id="IPR006203">
    <property type="entry name" value="GHMP_knse_ATP-bd_CS"/>
</dbReference>
<dbReference type="PANTHER" id="PTHR43290:SF2">
    <property type="entry name" value="MEVALONATE KINASE"/>
    <property type="match status" value="1"/>
</dbReference>
<evidence type="ECO:0000256" key="1">
    <source>
        <dbReference type="ARBA" id="ARBA00004496"/>
    </source>
</evidence>
<keyword evidence="6" id="KW-0808">Transferase</keyword>
<dbReference type="InterPro" id="IPR006204">
    <property type="entry name" value="GHMP_kinase_N_dom"/>
</dbReference>
<dbReference type="PANTHER" id="PTHR43290">
    <property type="entry name" value="MEVALONATE KINASE"/>
    <property type="match status" value="1"/>
</dbReference>
<feature type="domain" description="GHMP kinase N-terminal" evidence="13">
    <location>
        <begin position="131"/>
        <end position="169"/>
    </location>
</feature>
<dbReference type="GO" id="GO:0004496">
    <property type="term" value="F:mevalonate kinase activity"/>
    <property type="evidence" value="ECO:0007669"/>
    <property type="project" value="UniProtKB-EC"/>
</dbReference>
<dbReference type="InterPro" id="IPR013750">
    <property type="entry name" value="GHMP_kinase_C_dom"/>
</dbReference>
<sequence>MGGDREVVRVSAPGKLLLLGEHAVVYGCPVVAAALSDLRIKAEITRIHVPAGIEPSIEFSCKDIKSTGDKQPLRRTYAASALQKVVAGLEDEVQYVPTPSQEVMTRIDGVLEGETPEDAKTMRAPLFLSKGGLHVEVETCGLPIGAGLGSSAAMSVALSGAFAELSGSSRKHELDFINEYAFGAELVEKFVALSERKVLSEEVLGQEIEHNQQILSDLGVGHPQIDEVARICKQFNGSTKLTGAGGGGCTISLLPRGLSNEDLAKLITRLEAKGFECYASSIGGPGLIRA</sequence>
<evidence type="ECO:0000256" key="11">
    <source>
        <dbReference type="ARBA" id="ARBA00023098"/>
    </source>
</evidence>
<evidence type="ECO:0000256" key="10">
    <source>
        <dbReference type="ARBA" id="ARBA00022842"/>
    </source>
</evidence>
<comment type="caution">
    <text evidence="15">The sequence shown here is derived from an EMBL/GenBank/DDBJ whole genome shotgun (WGS) entry which is preliminary data.</text>
</comment>
<comment type="pathway">
    <text evidence="12">Isoprenoid biosynthesis; isopentenyl diphosphate biosynthesis via mevalonate pathway; isopentenyl diphosphate from (R)-mevalonate: step 1/3.</text>
</comment>
<dbReference type="GO" id="GO:0019287">
    <property type="term" value="P:isopentenyl diphosphate biosynthetic process, mevalonate pathway"/>
    <property type="evidence" value="ECO:0007669"/>
    <property type="project" value="UniProtKB-UniPathway"/>
</dbReference>
<evidence type="ECO:0000256" key="9">
    <source>
        <dbReference type="ARBA" id="ARBA00022840"/>
    </source>
</evidence>
<dbReference type="UniPathway" id="UPA00057">
    <property type="reaction ID" value="UER00098"/>
</dbReference>
<evidence type="ECO:0000259" key="13">
    <source>
        <dbReference type="Pfam" id="PF00288"/>
    </source>
</evidence>
<reference evidence="15 16" key="1">
    <citation type="submission" date="2015-11" db="EMBL/GenBank/DDBJ databases">
        <title>Genomes and virulence difference between two physiological races of Phytophthora nicotianae.</title>
        <authorList>
            <person name="Liu H."/>
            <person name="Ma X."/>
            <person name="Yu H."/>
            <person name="Fang D."/>
            <person name="Li Y."/>
            <person name="Wang X."/>
            <person name="Wang W."/>
            <person name="Dong Y."/>
            <person name="Xiao B."/>
        </authorList>
    </citation>
    <scope>NUCLEOTIDE SEQUENCE [LARGE SCALE GENOMIC DNA]</scope>
    <source>
        <strain evidence="16">race 1</strain>
    </source>
</reference>
<dbReference type="GO" id="GO:0005524">
    <property type="term" value="F:ATP binding"/>
    <property type="evidence" value="ECO:0007669"/>
    <property type="project" value="UniProtKB-KW"/>
</dbReference>
<dbReference type="AlphaFoldDB" id="A0A0W8DGL1"/>
<evidence type="ECO:0000256" key="8">
    <source>
        <dbReference type="ARBA" id="ARBA00022777"/>
    </source>
</evidence>
<dbReference type="Gene3D" id="3.30.70.3170">
    <property type="match status" value="1"/>
</dbReference>
<evidence type="ECO:0000259" key="14">
    <source>
        <dbReference type="Pfam" id="PF08544"/>
    </source>
</evidence>
<keyword evidence="8" id="KW-0418">Kinase</keyword>
<keyword evidence="10" id="KW-0460">Magnesium</keyword>
<evidence type="ECO:0000256" key="2">
    <source>
        <dbReference type="ARBA" id="ARBA00006495"/>
    </source>
</evidence>
<accession>A0A0W8DGL1</accession>
<evidence type="ECO:0000256" key="6">
    <source>
        <dbReference type="ARBA" id="ARBA00022679"/>
    </source>
</evidence>
<keyword evidence="4" id="KW-0963">Cytoplasm</keyword>
<keyword evidence="11" id="KW-0443">Lipid metabolism</keyword>
<evidence type="ECO:0000256" key="3">
    <source>
        <dbReference type="ARBA" id="ARBA00012103"/>
    </source>
</evidence>
<dbReference type="InterPro" id="IPR014721">
    <property type="entry name" value="Ribsml_uS5_D2-typ_fold_subgr"/>
</dbReference>
<keyword evidence="5" id="KW-0444">Lipid biosynthesis</keyword>
<dbReference type="InterPro" id="IPR006205">
    <property type="entry name" value="Mev_gal_kin"/>
</dbReference>